<dbReference type="GO" id="GO:0004568">
    <property type="term" value="F:chitinase activity"/>
    <property type="evidence" value="ECO:0007669"/>
    <property type="project" value="TreeGrafter"/>
</dbReference>
<dbReference type="GeneID" id="63699262"/>
<evidence type="ECO:0000256" key="2">
    <source>
        <dbReference type="ARBA" id="ARBA00023295"/>
    </source>
</evidence>
<dbReference type="InterPro" id="IPR017853">
    <property type="entry name" value="GH"/>
</dbReference>
<dbReference type="Proteomes" id="UP000019804">
    <property type="component" value="Unassembled WGS sequence"/>
</dbReference>
<dbReference type="STRING" id="1388766.A0A017SGM6"/>
<dbReference type="HOGENOM" id="CLU_007818_3_0_1"/>
<dbReference type="SUPFAM" id="SSF51445">
    <property type="entry name" value="(Trans)glycosidases"/>
    <property type="match status" value="1"/>
</dbReference>
<dbReference type="GO" id="GO:0005975">
    <property type="term" value="P:carbohydrate metabolic process"/>
    <property type="evidence" value="ECO:0007669"/>
    <property type="project" value="InterPro"/>
</dbReference>
<dbReference type="PANTHER" id="PTHR45708">
    <property type="entry name" value="ENDOCHITINASE"/>
    <property type="match status" value="1"/>
</dbReference>
<keyword evidence="1 4" id="KW-0378">Hydrolase</keyword>
<dbReference type="PROSITE" id="PS51910">
    <property type="entry name" value="GH18_2"/>
    <property type="match status" value="1"/>
</dbReference>
<evidence type="ECO:0000256" key="1">
    <source>
        <dbReference type="ARBA" id="ARBA00022801"/>
    </source>
</evidence>
<dbReference type="Gene3D" id="3.20.20.80">
    <property type="entry name" value="Glycosidases"/>
    <property type="match status" value="1"/>
</dbReference>
<dbReference type="GO" id="GO:0005576">
    <property type="term" value="C:extracellular region"/>
    <property type="evidence" value="ECO:0007669"/>
    <property type="project" value="TreeGrafter"/>
</dbReference>
<dbReference type="PANTHER" id="PTHR45708:SF49">
    <property type="entry name" value="ENDOCHITINASE"/>
    <property type="match status" value="1"/>
</dbReference>
<evidence type="ECO:0000259" key="3">
    <source>
        <dbReference type="PROSITE" id="PS51910"/>
    </source>
</evidence>
<dbReference type="RefSeq" id="XP_040639806.1">
    <property type="nucleotide sequence ID" value="XM_040784138.1"/>
</dbReference>
<protein>
    <submittedName>
        <fullName evidence="4">Glycoside hydrolase</fullName>
    </submittedName>
</protein>
<dbReference type="OrthoDB" id="2425929at2759"/>
<gene>
    <name evidence="4" type="ORF">EURHEDRAFT_453648</name>
</gene>
<feature type="domain" description="GH18" evidence="3">
    <location>
        <begin position="1"/>
        <end position="192"/>
    </location>
</feature>
<reference evidence="5" key="1">
    <citation type="journal article" date="2014" name="Nat. Commun.">
        <title>Genomic adaptations of the halophilic Dead Sea filamentous fungus Eurotium rubrum.</title>
        <authorList>
            <person name="Kis-Papo T."/>
            <person name="Weig A.R."/>
            <person name="Riley R."/>
            <person name="Persoh D."/>
            <person name="Salamov A."/>
            <person name="Sun H."/>
            <person name="Lipzen A."/>
            <person name="Wasser S.P."/>
            <person name="Rambold G."/>
            <person name="Grigoriev I.V."/>
            <person name="Nevo E."/>
        </authorList>
    </citation>
    <scope>NUCLEOTIDE SEQUENCE [LARGE SCALE GENOMIC DNA]</scope>
    <source>
        <strain evidence="5">CBS 135680</strain>
    </source>
</reference>
<keyword evidence="5" id="KW-1185">Reference proteome</keyword>
<dbReference type="InterPro" id="IPR001223">
    <property type="entry name" value="Glyco_hydro18_cat"/>
</dbReference>
<evidence type="ECO:0000313" key="5">
    <source>
        <dbReference type="Proteomes" id="UP000019804"/>
    </source>
</evidence>
<keyword evidence="2" id="KW-0326">Glycosidase</keyword>
<dbReference type="EMBL" id="KK088419">
    <property type="protein sequence ID" value="EYE96118.1"/>
    <property type="molecule type" value="Genomic_DNA"/>
</dbReference>
<name>A0A017SGM6_ASPRC</name>
<dbReference type="InterPro" id="IPR050542">
    <property type="entry name" value="Glycosyl_Hydrlase18_Chitinase"/>
</dbReference>
<organism evidence="4 5">
    <name type="scientific">Aspergillus ruber (strain CBS 135680)</name>
    <dbReference type="NCBI Taxonomy" id="1388766"/>
    <lineage>
        <taxon>Eukaryota</taxon>
        <taxon>Fungi</taxon>
        <taxon>Dikarya</taxon>
        <taxon>Ascomycota</taxon>
        <taxon>Pezizomycotina</taxon>
        <taxon>Eurotiomycetes</taxon>
        <taxon>Eurotiomycetidae</taxon>
        <taxon>Eurotiales</taxon>
        <taxon>Aspergillaceae</taxon>
        <taxon>Aspergillus</taxon>
        <taxon>Aspergillus subgen. Aspergillus</taxon>
    </lineage>
</organism>
<proteinExistence type="predicted"/>
<dbReference type="AlphaFoldDB" id="A0A017SGM6"/>
<sequence length="192" mass="21021">TIMFSIGGATYTEGGFSEPDAINSASTIWQTFGPSNPEPWHRSFADAVINGFNFNSEFPATNMPAFGNRPRKLMNGQQDRAFSLTAAPPYSFPDNNVGNVLKNVQLDVIFVQFHNNPQYGLDAFTYGAPTGFKFDQWDQQAREESVSKNFKMMVDAPGSQDVAPSSGYVDAGQLGQIVEYSKRFSSMGGVMA</sequence>
<evidence type="ECO:0000313" key="4">
    <source>
        <dbReference type="EMBL" id="EYE96118.1"/>
    </source>
</evidence>
<accession>A0A017SGM6</accession>
<feature type="non-terminal residue" evidence="4">
    <location>
        <position position="1"/>
    </location>
</feature>